<evidence type="ECO:0000256" key="4">
    <source>
        <dbReference type="SAM" id="MobiDB-lite"/>
    </source>
</evidence>
<dbReference type="GO" id="GO:0048471">
    <property type="term" value="C:perinuclear region of cytoplasm"/>
    <property type="evidence" value="ECO:0007669"/>
    <property type="project" value="TreeGrafter"/>
</dbReference>
<evidence type="ECO:0000313" key="5">
    <source>
        <dbReference type="EMBL" id="EIW74722.1"/>
    </source>
</evidence>
<dbReference type="InterPro" id="IPR027038">
    <property type="entry name" value="RanGap"/>
</dbReference>
<dbReference type="Proteomes" id="UP000053558">
    <property type="component" value="Unassembled WGS sequence"/>
</dbReference>
<dbReference type="Gene3D" id="3.80.10.10">
    <property type="entry name" value="Ribonuclease Inhibitor"/>
    <property type="match status" value="1"/>
</dbReference>
<dbReference type="GO" id="GO:0005096">
    <property type="term" value="F:GTPase activator activity"/>
    <property type="evidence" value="ECO:0007669"/>
    <property type="project" value="UniProtKB-KW"/>
</dbReference>
<dbReference type="PANTHER" id="PTHR24113:SF12">
    <property type="entry name" value="RAN GTPASE-ACTIVATING PROTEIN 1"/>
    <property type="match status" value="1"/>
</dbReference>
<evidence type="ECO:0000256" key="2">
    <source>
        <dbReference type="ARBA" id="ARBA00022614"/>
    </source>
</evidence>
<dbReference type="OMA" id="PEDECIT"/>
<evidence type="ECO:0000256" key="3">
    <source>
        <dbReference type="ARBA" id="ARBA00022737"/>
    </source>
</evidence>
<protein>
    <submittedName>
        <fullName evidence="5">RNI-like protein</fullName>
    </submittedName>
</protein>
<feature type="compositionally biased region" description="Acidic residues" evidence="4">
    <location>
        <begin position="435"/>
        <end position="444"/>
    </location>
</feature>
<gene>
    <name evidence="5" type="ORF">CONPUDRAFT_85828</name>
</gene>
<organism evidence="5 6">
    <name type="scientific">Coniophora puteana (strain RWD-64-598)</name>
    <name type="common">Brown rot fungus</name>
    <dbReference type="NCBI Taxonomy" id="741705"/>
    <lineage>
        <taxon>Eukaryota</taxon>
        <taxon>Fungi</taxon>
        <taxon>Dikarya</taxon>
        <taxon>Basidiomycota</taxon>
        <taxon>Agaricomycotina</taxon>
        <taxon>Agaricomycetes</taxon>
        <taxon>Agaricomycetidae</taxon>
        <taxon>Boletales</taxon>
        <taxon>Coniophorineae</taxon>
        <taxon>Coniophoraceae</taxon>
        <taxon>Coniophora</taxon>
    </lineage>
</organism>
<dbReference type="KEGG" id="cput:CONPUDRAFT_85828"/>
<keyword evidence="1" id="KW-0343">GTPase activation</keyword>
<dbReference type="GO" id="GO:0006913">
    <property type="term" value="P:nucleocytoplasmic transport"/>
    <property type="evidence" value="ECO:0007669"/>
    <property type="project" value="TreeGrafter"/>
</dbReference>
<dbReference type="InterPro" id="IPR032675">
    <property type="entry name" value="LRR_dom_sf"/>
</dbReference>
<sequence length="480" mass="52728">MNPKVFDIRLQDGVKGREIRTQSAVETILEPLLAPYDPALLEEVYFSGNVIGKASATRIAKFLEPAKNLKLAHFASVFSGHGQSSTGETTEALEILFDVLKEKKELANINFSQNAIGPNVIDPVARYLEGALSLEVLTLTDNGLGSEGSRRVVNALSRCAGKARSAGQTPKLRVLNCRHNNIYLLDTPFKLVEVNGTPNSKTPSAPTSNKKSEDASIYNPAIWYTDAKKRDYGPSNNPADAWKAALLALDGLQELSIGDHNELKPPQMHMLANVLSTRPNITKINVEEGTIPHGPVSDAWVKAVRGWKNLRSLNIAATTSVDDDGEEDSGPREIVRVLMERENPKLAYLKLEGLELGADFVKELADAITKENRFPKLRTLILEDNDIELDDDGVPEEKEEFEELMSWFEERGGYLVFEGSQNIKDEDQLTAAVAVEEEEEEEEEKGAKPPTAAPEKPAPKSAVDKATDALADLLNKVHID</sequence>
<dbReference type="GO" id="GO:0031267">
    <property type="term" value="F:small GTPase binding"/>
    <property type="evidence" value="ECO:0007669"/>
    <property type="project" value="TreeGrafter"/>
</dbReference>
<feature type="compositionally biased region" description="Low complexity" evidence="4">
    <location>
        <begin position="448"/>
        <end position="461"/>
    </location>
</feature>
<dbReference type="PANTHER" id="PTHR24113">
    <property type="entry name" value="RAN GTPASE-ACTIVATING PROTEIN 1"/>
    <property type="match status" value="1"/>
</dbReference>
<keyword evidence="3" id="KW-0677">Repeat</keyword>
<keyword evidence="2" id="KW-0433">Leucine-rich repeat</keyword>
<feature type="region of interest" description="Disordered" evidence="4">
    <location>
        <begin position="431"/>
        <end position="467"/>
    </location>
</feature>
<dbReference type="GO" id="GO:0005829">
    <property type="term" value="C:cytosol"/>
    <property type="evidence" value="ECO:0007669"/>
    <property type="project" value="TreeGrafter"/>
</dbReference>
<name>R7SG67_CONPW</name>
<dbReference type="AlphaFoldDB" id="R7SG67"/>
<evidence type="ECO:0000256" key="1">
    <source>
        <dbReference type="ARBA" id="ARBA00022468"/>
    </source>
</evidence>
<dbReference type="eggNOG" id="KOG1909">
    <property type="taxonomic scope" value="Eukaryota"/>
</dbReference>
<dbReference type="GeneID" id="19211025"/>
<accession>R7SG67</accession>
<dbReference type="EMBL" id="JH711591">
    <property type="protein sequence ID" value="EIW74722.1"/>
    <property type="molecule type" value="Genomic_DNA"/>
</dbReference>
<keyword evidence="6" id="KW-1185">Reference proteome</keyword>
<proteinExistence type="predicted"/>
<dbReference type="GO" id="GO:0005634">
    <property type="term" value="C:nucleus"/>
    <property type="evidence" value="ECO:0007669"/>
    <property type="project" value="TreeGrafter"/>
</dbReference>
<dbReference type="RefSeq" id="XP_007775312.1">
    <property type="nucleotide sequence ID" value="XM_007777122.1"/>
</dbReference>
<dbReference type="OrthoDB" id="184583at2759"/>
<reference evidence="6" key="1">
    <citation type="journal article" date="2012" name="Science">
        <title>The Paleozoic origin of enzymatic lignin decomposition reconstructed from 31 fungal genomes.</title>
        <authorList>
            <person name="Floudas D."/>
            <person name="Binder M."/>
            <person name="Riley R."/>
            <person name="Barry K."/>
            <person name="Blanchette R.A."/>
            <person name="Henrissat B."/>
            <person name="Martinez A.T."/>
            <person name="Otillar R."/>
            <person name="Spatafora J.W."/>
            <person name="Yadav J.S."/>
            <person name="Aerts A."/>
            <person name="Benoit I."/>
            <person name="Boyd A."/>
            <person name="Carlson A."/>
            <person name="Copeland A."/>
            <person name="Coutinho P.M."/>
            <person name="de Vries R.P."/>
            <person name="Ferreira P."/>
            <person name="Findley K."/>
            <person name="Foster B."/>
            <person name="Gaskell J."/>
            <person name="Glotzer D."/>
            <person name="Gorecki P."/>
            <person name="Heitman J."/>
            <person name="Hesse C."/>
            <person name="Hori C."/>
            <person name="Igarashi K."/>
            <person name="Jurgens J.A."/>
            <person name="Kallen N."/>
            <person name="Kersten P."/>
            <person name="Kohler A."/>
            <person name="Kuees U."/>
            <person name="Kumar T.K.A."/>
            <person name="Kuo A."/>
            <person name="LaButti K."/>
            <person name="Larrondo L.F."/>
            <person name="Lindquist E."/>
            <person name="Ling A."/>
            <person name="Lombard V."/>
            <person name="Lucas S."/>
            <person name="Lundell T."/>
            <person name="Martin R."/>
            <person name="McLaughlin D.J."/>
            <person name="Morgenstern I."/>
            <person name="Morin E."/>
            <person name="Murat C."/>
            <person name="Nagy L.G."/>
            <person name="Nolan M."/>
            <person name="Ohm R.A."/>
            <person name="Patyshakuliyeva A."/>
            <person name="Rokas A."/>
            <person name="Ruiz-Duenas F.J."/>
            <person name="Sabat G."/>
            <person name="Salamov A."/>
            <person name="Samejima M."/>
            <person name="Schmutz J."/>
            <person name="Slot J.C."/>
            <person name="St John F."/>
            <person name="Stenlid J."/>
            <person name="Sun H."/>
            <person name="Sun S."/>
            <person name="Syed K."/>
            <person name="Tsang A."/>
            <person name="Wiebenga A."/>
            <person name="Young D."/>
            <person name="Pisabarro A."/>
            <person name="Eastwood D.C."/>
            <person name="Martin F."/>
            <person name="Cullen D."/>
            <person name="Grigoriev I.V."/>
            <person name="Hibbett D.S."/>
        </authorList>
    </citation>
    <scope>NUCLEOTIDE SEQUENCE [LARGE SCALE GENOMIC DNA]</scope>
    <source>
        <strain evidence="6">RWD-64-598 SS2</strain>
    </source>
</reference>
<dbReference type="SUPFAM" id="SSF52047">
    <property type="entry name" value="RNI-like"/>
    <property type="match status" value="1"/>
</dbReference>
<evidence type="ECO:0000313" key="6">
    <source>
        <dbReference type="Proteomes" id="UP000053558"/>
    </source>
</evidence>